<evidence type="ECO:0000313" key="3">
    <source>
        <dbReference type="EMBL" id="ORY54788.1"/>
    </source>
</evidence>
<dbReference type="OrthoDB" id="10266999at2759"/>
<feature type="region of interest" description="Disordered" evidence="1">
    <location>
        <begin position="237"/>
        <end position="272"/>
    </location>
</feature>
<feature type="compositionally biased region" description="Basic and acidic residues" evidence="1">
    <location>
        <begin position="239"/>
        <end position="255"/>
    </location>
</feature>
<dbReference type="Pfam" id="PF00615">
    <property type="entry name" value="RGS"/>
    <property type="match status" value="1"/>
</dbReference>
<dbReference type="SMART" id="SM00315">
    <property type="entry name" value="RGS"/>
    <property type="match status" value="1"/>
</dbReference>
<proteinExistence type="predicted"/>
<dbReference type="InterPro" id="IPR016137">
    <property type="entry name" value="RGS"/>
</dbReference>
<protein>
    <submittedName>
        <fullName evidence="3">Regulator of G protein signaling superfamily</fullName>
    </submittedName>
</protein>
<keyword evidence="4" id="KW-1185">Reference proteome</keyword>
<reference evidence="3 4" key="1">
    <citation type="submission" date="2016-08" db="EMBL/GenBank/DDBJ databases">
        <title>A Parts List for Fungal Cellulosomes Revealed by Comparative Genomics.</title>
        <authorList>
            <consortium name="DOE Joint Genome Institute"/>
            <person name="Haitjema C.H."/>
            <person name="Gilmore S.P."/>
            <person name="Henske J.K."/>
            <person name="Solomon K.V."/>
            <person name="De Groot R."/>
            <person name="Kuo A."/>
            <person name="Mondo S.J."/>
            <person name="Salamov A.A."/>
            <person name="Labutti K."/>
            <person name="Zhao Z."/>
            <person name="Chiniquy J."/>
            <person name="Barry K."/>
            <person name="Brewer H.M."/>
            <person name="Purvine S.O."/>
            <person name="Wright A.T."/>
            <person name="Boxma B."/>
            <person name="Van Alen T."/>
            <person name="Hackstein J.H."/>
            <person name="Baker S.E."/>
            <person name="Grigoriev I.V."/>
            <person name="O'Malley M.A."/>
        </authorList>
    </citation>
    <scope>NUCLEOTIDE SEQUENCE [LARGE SCALE GENOMIC DNA]</scope>
    <source>
        <strain evidence="3 4">G1</strain>
    </source>
</reference>
<evidence type="ECO:0000256" key="1">
    <source>
        <dbReference type="SAM" id="MobiDB-lite"/>
    </source>
</evidence>
<feature type="domain" description="RGS" evidence="2">
    <location>
        <begin position="42"/>
        <end position="206"/>
    </location>
</feature>
<dbReference type="PANTHER" id="PTHR10845:SF192">
    <property type="entry name" value="DOUBLE HIT, ISOFORM B"/>
    <property type="match status" value="1"/>
</dbReference>
<dbReference type="PANTHER" id="PTHR10845">
    <property type="entry name" value="REGULATOR OF G PROTEIN SIGNALING"/>
    <property type="match status" value="1"/>
</dbReference>
<evidence type="ECO:0000313" key="4">
    <source>
        <dbReference type="Proteomes" id="UP000193920"/>
    </source>
</evidence>
<organism evidence="3 4">
    <name type="scientific">Neocallimastix californiae</name>
    <dbReference type="NCBI Taxonomy" id="1754190"/>
    <lineage>
        <taxon>Eukaryota</taxon>
        <taxon>Fungi</taxon>
        <taxon>Fungi incertae sedis</taxon>
        <taxon>Chytridiomycota</taxon>
        <taxon>Chytridiomycota incertae sedis</taxon>
        <taxon>Neocallimastigomycetes</taxon>
        <taxon>Neocallimastigales</taxon>
        <taxon>Neocallimastigaceae</taxon>
        <taxon>Neocallimastix</taxon>
    </lineage>
</organism>
<name>A0A1Y2D669_9FUNG</name>
<dbReference type="Proteomes" id="UP000193920">
    <property type="component" value="Unassembled WGS sequence"/>
</dbReference>
<dbReference type="SUPFAM" id="SSF48097">
    <property type="entry name" value="Regulator of G-protein signaling, RGS"/>
    <property type="match status" value="1"/>
</dbReference>
<gene>
    <name evidence="3" type="ORF">LY90DRAFT_669856</name>
</gene>
<sequence length="306" mass="34894">MDGEGETPAKLCCNNDSEQRTKYPLRGILANKFPPPYSYADYRAFCLTELSHDNVDFYQEACIYRAEALKRFNKVNSQIDEDEKESSSNQGSRFLELDKLKNGNLAVDYSSQQNLAHQQQTKQLEEGDRQYLSYILQDISRSYIQPGAPKEINLSQVIRSRLIRYIDDGNNLHPDILLPSMNKAFEMMKTESYPRFLRAILSGQYVSKVAEDSQPQNQNGNSSRNLFHENVEIVFPNKQENELKDNEKRNSKEISNDAAVNDSAQKEKNLNTQKQEVITKTAEMNDCNGVSQTAGKEKTGCCCCIQ</sequence>
<dbReference type="Gene3D" id="1.10.167.10">
    <property type="entry name" value="Regulator of G-protein Signalling 4, domain 2"/>
    <property type="match status" value="1"/>
</dbReference>
<dbReference type="EMBL" id="MCOG01000082">
    <property type="protein sequence ID" value="ORY54788.1"/>
    <property type="molecule type" value="Genomic_DNA"/>
</dbReference>
<dbReference type="PROSITE" id="PS50132">
    <property type="entry name" value="RGS"/>
    <property type="match status" value="1"/>
</dbReference>
<accession>A0A1Y2D669</accession>
<dbReference type="AlphaFoldDB" id="A0A1Y2D669"/>
<dbReference type="InterPro" id="IPR044926">
    <property type="entry name" value="RGS_subdomain_2"/>
</dbReference>
<comment type="caution">
    <text evidence="3">The sequence shown here is derived from an EMBL/GenBank/DDBJ whole genome shotgun (WGS) entry which is preliminary data.</text>
</comment>
<evidence type="ECO:0000259" key="2">
    <source>
        <dbReference type="PROSITE" id="PS50132"/>
    </source>
</evidence>
<dbReference type="InterPro" id="IPR036305">
    <property type="entry name" value="RGS_sf"/>
</dbReference>